<dbReference type="GO" id="GO:0006508">
    <property type="term" value="P:proteolysis"/>
    <property type="evidence" value="ECO:0007669"/>
    <property type="project" value="UniProtKB-KW"/>
</dbReference>
<dbReference type="InterPro" id="IPR001254">
    <property type="entry name" value="Trypsin_dom"/>
</dbReference>
<dbReference type="STRING" id="61819.ENSACIP00000004304"/>
<feature type="domain" description="VWFA" evidence="20">
    <location>
        <begin position="237"/>
        <end position="432"/>
    </location>
</feature>
<dbReference type="Pfam" id="PF00092">
    <property type="entry name" value="VWA"/>
    <property type="match status" value="1"/>
</dbReference>
<keyword evidence="12" id="KW-0720">Serine protease</keyword>
<comment type="cofactor">
    <cofactor evidence="2">
        <name>Mg(2+)</name>
        <dbReference type="ChEBI" id="CHEBI:18420"/>
    </cofactor>
</comment>
<evidence type="ECO:0000256" key="4">
    <source>
        <dbReference type="ARBA" id="ARBA00004613"/>
    </source>
</evidence>
<proteinExistence type="predicted"/>
<reference evidence="23" key="2">
    <citation type="submission" date="2025-09" db="UniProtKB">
        <authorList>
            <consortium name="Ensembl"/>
        </authorList>
    </citation>
    <scope>IDENTIFICATION</scope>
</reference>
<keyword evidence="15" id="KW-0325">Glycoprotein</keyword>
<dbReference type="PIRSF" id="PIRSF001154">
    <property type="entry name" value="Compl_C2_B"/>
    <property type="match status" value="1"/>
</dbReference>
<keyword evidence="7 18" id="KW-0768">Sushi</keyword>
<evidence type="ECO:0000256" key="11">
    <source>
        <dbReference type="ARBA" id="ARBA00022801"/>
    </source>
</evidence>
<reference evidence="23" key="1">
    <citation type="submission" date="2025-08" db="UniProtKB">
        <authorList>
            <consortium name="Ensembl"/>
        </authorList>
    </citation>
    <scope>IDENTIFICATION</scope>
</reference>
<dbReference type="Pfam" id="PF00089">
    <property type="entry name" value="Trypsin"/>
    <property type="match status" value="2"/>
</dbReference>
<evidence type="ECO:0000256" key="14">
    <source>
        <dbReference type="ARBA" id="ARBA00023157"/>
    </source>
</evidence>
<dbReference type="SMART" id="SM00032">
    <property type="entry name" value="CCP"/>
    <property type="match status" value="2"/>
</dbReference>
<feature type="signal peptide" evidence="19">
    <location>
        <begin position="1"/>
        <end position="16"/>
    </location>
</feature>
<evidence type="ECO:0000256" key="9">
    <source>
        <dbReference type="ARBA" id="ARBA00022729"/>
    </source>
</evidence>
<dbReference type="GO" id="GO:0009986">
    <property type="term" value="C:cell surface"/>
    <property type="evidence" value="ECO:0007669"/>
    <property type="project" value="UniProtKB-SubCell"/>
</dbReference>
<dbReference type="CDD" id="cd00033">
    <property type="entry name" value="CCP"/>
    <property type="match status" value="2"/>
</dbReference>
<dbReference type="AlphaFoldDB" id="A0A3Q0QXK1"/>
<dbReference type="PANTHER" id="PTHR46393:SF6">
    <property type="entry name" value="COMPLEMENT C2-RELATED"/>
    <property type="match status" value="1"/>
</dbReference>
<evidence type="ECO:0000256" key="5">
    <source>
        <dbReference type="ARBA" id="ARBA00022525"/>
    </source>
</evidence>
<organism evidence="23 24">
    <name type="scientific">Amphilophus citrinellus</name>
    <name type="common">Midas cichlid</name>
    <name type="synonym">Cichlasoma citrinellum</name>
    <dbReference type="NCBI Taxonomy" id="61819"/>
    <lineage>
        <taxon>Eukaryota</taxon>
        <taxon>Metazoa</taxon>
        <taxon>Chordata</taxon>
        <taxon>Craniata</taxon>
        <taxon>Vertebrata</taxon>
        <taxon>Euteleostomi</taxon>
        <taxon>Actinopterygii</taxon>
        <taxon>Neopterygii</taxon>
        <taxon>Teleostei</taxon>
        <taxon>Neoteleostei</taxon>
        <taxon>Acanthomorphata</taxon>
        <taxon>Ovalentaria</taxon>
        <taxon>Cichlomorphae</taxon>
        <taxon>Cichliformes</taxon>
        <taxon>Cichlidae</taxon>
        <taxon>New World cichlids</taxon>
        <taxon>Cichlasomatinae</taxon>
        <taxon>Heroini</taxon>
        <taxon>Amphilophus</taxon>
    </lineage>
</organism>
<dbReference type="GeneTree" id="ENSGT00940000165141"/>
<keyword evidence="24" id="KW-1185">Reference proteome</keyword>
<evidence type="ECO:0000259" key="22">
    <source>
        <dbReference type="PROSITE" id="PS50923"/>
    </source>
</evidence>
<accession>A0A3Q0QXK1</accession>
<dbReference type="Gene3D" id="3.40.50.410">
    <property type="entry name" value="von Willebrand factor, type A domain"/>
    <property type="match status" value="1"/>
</dbReference>
<dbReference type="InterPro" id="IPR002035">
    <property type="entry name" value="VWF_A"/>
</dbReference>
<dbReference type="InterPro" id="IPR011360">
    <property type="entry name" value="Compl_C2_B"/>
</dbReference>
<evidence type="ECO:0000256" key="13">
    <source>
        <dbReference type="ARBA" id="ARBA00022859"/>
    </source>
</evidence>
<keyword evidence="5" id="KW-0964">Secreted</keyword>
<comment type="cofactor">
    <cofactor evidence="1">
        <name>Mn(2+)</name>
        <dbReference type="ChEBI" id="CHEBI:29035"/>
    </cofactor>
</comment>
<evidence type="ECO:0000256" key="15">
    <source>
        <dbReference type="ARBA" id="ARBA00023180"/>
    </source>
</evidence>
<feature type="active site" description="Charge relay system" evidence="17">
    <location>
        <position position="542"/>
    </location>
</feature>
<dbReference type="Pfam" id="PF00084">
    <property type="entry name" value="Sushi"/>
    <property type="match status" value="2"/>
</dbReference>
<evidence type="ECO:0000256" key="18">
    <source>
        <dbReference type="PROSITE-ProRule" id="PRU00302"/>
    </source>
</evidence>
<dbReference type="InterPro" id="IPR036465">
    <property type="entry name" value="vWFA_dom_sf"/>
</dbReference>
<evidence type="ECO:0000256" key="3">
    <source>
        <dbReference type="ARBA" id="ARBA00004241"/>
    </source>
</evidence>
<dbReference type="Ensembl" id="ENSACIT00000004444.1">
    <property type="protein sequence ID" value="ENSACIP00000004304.1"/>
    <property type="gene ID" value="ENSACIG00000003383.1"/>
</dbReference>
<evidence type="ECO:0000256" key="6">
    <source>
        <dbReference type="ARBA" id="ARBA00022588"/>
    </source>
</evidence>
<dbReference type="GO" id="GO:0009617">
    <property type="term" value="P:response to bacterium"/>
    <property type="evidence" value="ECO:0007669"/>
    <property type="project" value="TreeGrafter"/>
</dbReference>
<dbReference type="InterPro" id="IPR018114">
    <property type="entry name" value="TRYPSIN_HIS"/>
</dbReference>
<dbReference type="SMART" id="SM00020">
    <property type="entry name" value="Tryp_SPc"/>
    <property type="match status" value="1"/>
</dbReference>
<dbReference type="PROSITE" id="PS50240">
    <property type="entry name" value="TRYPSIN_DOM"/>
    <property type="match status" value="1"/>
</dbReference>
<dbReference type="PROSITE" id="PS50234">
    <property type="entry name" value="VWFA"/>
    <property type="match status" value="1"/>
</dbReference>
<dbReference type="InterPro" id="IPR035976">
    <property type="entry name" value="Sushi/SCR/CCP_sf"/>
</dbReference>
<dbReference type="PROSITE" id="PS50923">
    <property type="entry name" value="SUSHI"/>
    <property type="match status" value="1"/>
</dbReference>
<sequence length="734" mass="84075">MIFFFFFFQFPACACCTTGVPVRLFFSENLQGANFTLTKNLETGSILVYRCPEGYYPYPERTRFCQRNGSWRPRPKKFPPQKCKLVECPDPNVLENGNVSPPQEKYFVDNETTYECYSGYKMRGSARRVCLKNGKWSGSTPICSRDCKPGQESSEKYSKYNVTSKETNTTDIRYTSEHKCKLYTITDYYKNKYTFDTPMEISKAFGSSIKETLTTLESTDDIQGERRIRISKNGTLNIYIGVDISESINEDYVNKSRDIVTKLITKISSFSVTPNYEIIFFSSELYEIVNIIDFLDGNAKLQDVKSKLEEFVVDRNTGTNLNIVFKKFLEKMSFIKEQTGEEGFKEHRHAIIVFTDGAYNMGGSPAPTVAQIKNMVYMNEAKAREDYLDIYIFAVGDEIFDEDLMPLTAGTGEHHYFRVKELEKLEETFDEMIDEDEVKGLCGLYKEYKEPRKEQKRKMFPWMAFVYTQGVGDPKKCMGSLVTPEFVLTAAHCVHGYLPENVIVEIDDERGKFKKAKTLIFHSNYSVTAKKHKGINEFYDYDVALIQLDEYVQISSDVRPICIPCTLETSAALHLVDETCESQEKLLLKNHLERLSFLTRTKNVVDIKDVHAKLGDNRYECIRQAVGVEGITQETLTEAVTDNFICTGGREPFRDHIACTGDSGGAVFKNFEYRTVQVALVSWGSINVCKDGGVRESTKTSRDFHINLFRVVPFLKNVLGKKDQDYEPLVFLEN</sequence>
<dbReference type="CDD" id="cd00190">
    <property type="entry name" value="Tryp_SPc"/>
    <property type="match status" value="1"/>
</dbReference>
<keyword evidence="11" id="KW-0378">Hydrolase</keyword>
<dbReference type="GO" id="GO:0006956">
    <property type="term" value="P:complement activation"/>
    <property type="evidence" value="ECO:0007669"/>
    <property type="project" value="InterPro"/>
</dbReference>
<evidence type="ECO:0000256" key="10">
    <source>
        <dbReference type="ARBA" id="ARBA00022737"/>
    </source>
</evidence>
<keyword evidence="10" id="KW-0677">Repeat</keyword>
<evidence type="ECO:0000256" key="7">
    <source>
        <dbReference type="ARBA" id="ARBA00022659"/>
    </source>
</evidence>
<dbReference type="GO" id="GO:0070062">
    <property type="term" value="C:extracellular exosome"/>
    <property type="evidence" value="ECO:0007669"/>
    <property type="project" value="TreeGrafter"/>
</dbReference>
<feature type="domain" description="Peptidase S1" evidence="21">
    <location>
        <begin position="441"/>
        <end position="720"/>
    </location>
</feature>
<dbReference type="SUPFAM" id="SSF57535">
    <property type="entry name" value="Complement control module/SCR domain"/>
    <property type="match status" value="2"/>
</dbReference>
<dbReference type="SUPFAM" id="SSF53300">
    <property type="entry name" value="vWA-like"/>
    <property type="match status" value="1"/>
</dbReference>
<evidence type="ECO:0000313" key="24">
    <source>
        <dbReference type="Proteomes" id="UP000261340"/>
    </source>
</evidence>
<dbReference type="SMART" id="SM00327">
    <property type="entry name" value="VWA"/>
    <property type="match status" value="1"/>
</dbReference>
<evidence type="ECO:0000313" key="23">
    <source>
        <dbReference type="Ensembl" id="ENSACIP00000004304.1"/>
    </source>
</evidence>
<dbReference type="PROSITE" id="PS00134">
    <property type="entry name" value="TRYPSIN_HIS"/>
    <property type="match status" value="1"/>
</dbReference>
<keyword evidence="8" id="KW-0645">Protease</keyword>
<comment type="caution">
    <text evidence="18">Lacks conserved residue(s) required for the propagation of feature annotation.</text>
</comment>
<evidence type="ECO:0000256" key="1">
    <source>
        <dbReference type="ARBA" id="ARBA00001936"/>
    </source>
</evidence>
<dbReference type="Gene3D" id="2.40.10.10">
    <property type="entry name" value="Trypsin-like serine proteases"/>
    <property type="match status" value="2"/>
</dbReference>
<comment type="subcellular location">
    <subcellularLocation>
        <location evidence="3">Cell surface</location>
    </subcellularLocation>
    <subcellularLocation>
        <location evidence="4">Secreted</location>
    </subcellularLocation>
</comment>
<keyword evidence="9 19" id="KW-0732">Signal</keyword>
<dbReference type="PRINTS" id="PR00722">
    <property type="entry name" value="CHYMOTRYPSIN"/>
</dbReference>
<name>A0A3Q0QXK1_AMPCI</name>
<dbReference type="InterPro" id="IPR009003">
    <property type="entry name" value="Peptidase_S1_PA"/>
</dbReference>
<feature type="disulfide bond" evidence="18">
    <location>
        <begin position="116"/>
        <end position="143"/>
    </location>
</feature>
<evidence type="ECO:0000256" key="16">
    <source>
        <dbReference type="ARBA" id="ARBA00029636"/>
    </source>
</evidence>
<dbReference type="GO" id="GO:0004252">
    <property type="term" value="F:serine-type endopeptidase activity"/>
    <property type="evidence" value="ECO:0007669"/>
    <property type="project" value="InterPro"/>
</dbReference>
<dbReference type="InterPro" id="IPR001314">
    <property type="entry name" value="Peptidase_S1A"/>
</dbReference>
<evidence type="ECO:0000259" key="20">
    <source>
        <dbReference type="PROSITE" id="PS50234"/>
    </source>
</evidence>
<evidence type="ECO:0000256" key="19">
    <source>
        <dbReference type="SAM" id="SignalP"/>
    </source>
</evidence>
<evidence type="ECO:0000256" key="8">
    <source>
        <dbReference type="ARBA" id="ARBA00022670"/>
    </source>
</evidence>
<evidence type="ECO:0000256" key="12">
    <source>
        <dbReference type="ARBA" id="ARBA00022825"/>
    </source>
</evidence>
<dbReference type="InterPro" id="IPR043504">
    <property type="entry name" value="Peptidase_S1_PA_chymotrypsin"/>
</dbReference>
<dbReference type="SUPFAM" id="SSF50494">
    <property type="entry name" value="Trypsin-like serine proteases"/>
    <property type="match status" value="1"/>
</dbReference>
<dbReference type="GO" id="GO:0045087">
    <property type="term" value="P:innate immune response"/>
    <property type="evidence" value="ECO:0007669"/>
    <property type="project" value="UniProtKB-KW"/>
</dbReference>
<feature type="active site" description="Charge relay system" evidence="17">
    <location>
        <position position="663"/>
    </location>
</feature>
<protein>
    <recommendedName>
        <fullName evidence="16">C3/C5 convertase</fullName>
    </recommendedName>
</protein>
<evidence type="ECO:0000256" key="17">
    <source>
        <dbReference type="PIRSR" id="PIRSR001154-1"/>
    </source>
</evidence>
<dbReference type="Proteomes" id="UP000261340">
    <property type="component" value="Unplaced"/>
</dbReference>
<dbReference type="OMA" id="CIDITIR"/>
<dbReference type="InterPro" id="IPR000436">
    <property type="entry name" value="Sushi_SCR_CCP_dom"/>
</dbReference>
<feature type="active site" description="Charge relay system" evidence="17">
    <location>
        <position position="492"/>
    </location>
</feature>
<evidence type="ECO:0000256" key="2">
    <source>
        <dbReference type="ARBA" id="ARBA00001946"/>
    </source>
</evidence>
<keyword evidence="14 18" id="KW-1015">Disulfide bond</keyword>
<feature type="domain" description="Sushi" evidence="22">
    <location>
        <begin position="86"/>
        <end position="145"/>
    </location>
</feature>
<feature type="chain" id="PRO_5018720830" description="C3/C5 convertase" evidence="19">
    <location>
        <begin position="17"/>
        <end position="734"/>
    </location>
</feature>
<evidence type="ECO:0000259" key="21">
    <source>
        <dbReference type="PROSITE" id="PS50240"/>
    </source>
</evidence>
<keyword evidence="6" id="KW-0399">Innate immunity</keyword>
<dbReference type="PANTHER" id="PTHR46393">
    <property type="entry name" value="SUSHI DOMAIN-CONTAINING PROTEIN"/>
    <property type="match status" value="1"/>
</dbReference>
<dbReference type="Gene3D" id="2.10.70.10">
    <property type="entry name" value="Complement Module, domain 1"/>
    <property type="match status" value="2"/>
</dbReference>
<keyword evidence="13" id="KW-0391">Immunity</keyword>